<dbReference type="Proteomes" id="UP001432322">
    <property type="component" value="Unassembled WGS sequence"/>
</dbReference>
<evidence type="ECO:0000313" key="3">
    <source>
        <dbReference type="Proteomes" id="UP001432322"/>
    </source>
</evidence>
<feature type="compositionally biased region" description="Pro residues" evidence="1">
    <location>
        <begin position="114"/>
        <end position="127"/>
    </location>
</feature>
<keyword evidence="3" id="KW-1185">Reference proteome</keyword>
<dbReference type="CDD" id="cd00048">
    <property type="entry name" value="DSRM_SF"/>
    <property type="match status" value="1"/>
</dbReference>
<dbReference type="AlphaFoldDB" id="A0AAV5W8D2"/>
<accession>A0AAV5W8D2</accession>
<evidence type="ECO:0000256" key="1">
    <source>
        <dbReference type="SAM" id="MobiDB-lite"/>
    </source>
</evidence>
<protein>
    <submittedName>
        <fullName evidence="2">Uncharacterized protein</fullName>
    </submittedName>
</protein>
<reference evidence="2" key="1">
    <citation type="submission" date="2023-10" db="EMBL/GenBank/DDBJ databases">
        <title>Genome assembly of Pristionchus species.</title>
        <authorList>
            <person name="Yoshida K."/>
            <person name="Sommer R.J."/>
        </authorList>
    </citation>
    <scope>NUCLEOTIDE SEQUENCE</scope>
    <source>
        <strain evidence="2">RS5133</strain>
    </source>
</reference>
<comment type="caution">
    <text evidence="2">The sequence shown here is derived from an EMBL/GenBank/DDBJ whole genome shotgun (WGS) entry which is preliminary data.</text>
</comment>
<sequence>QVKINGFEFIGPVCLNKKVAKTECAKIALEKIGYAAPNVQTPVIYDPASAYSVPEQIVQARVRSAFEAAELSAMPPPSSYLAPIEMTTPVDKFDPAQIQAMQEQRDKKVATEPQPVPPPPPPPPPPKVETAPAAVPKQSTRGGRGKRRGDRERERGGGGGGGG</sequence>
<dbReference type="EMBL" id="BTSY01000005">
    <property type="protein sequence ID" value="GMT27995.1"/>
    <property type="molecule type" value="Genomic_DNA"/>
</dbReference>
<evidence type="ECO:0000313" key="2">
    <source>
        <dbReference type="EMBL" id="GMT27995.1"/>
    </source>
</evidence>
<organism evidence="2 3">
    <name type="scientific">Pristionchus fissidentatus</name>
    <dbReference type="NCBI Taxonomy" id="1538716"/>
    <lineage>
        <taxon>Eukaryota</taxon>
        <taxon>Metazoa</taxon>
        <taxon>Ecdysozoa</taxon>
        <taxon>Nematoda</taxon>
        <taxon>Chromadorea</taxon>
        <taxon>Rhabditida</taxon>
        <taxon>Rhabditina</taxon>
        <taxon>Diplogasteromorpha</taxon>
        <taxon>Diplogasteroidea</taxon>
        <taxon>Neodiplogasteridae</taxon>
        <taxon>Pristionchus</taxon>
    </lineage>
</organism>
<proteinExistence type="predicted"/>
<feature type="non-terminal residue" evidence="2">
    <location>
        <position position="163"/>
    </location>
</feature>
<feature type="region of interest" description="Disordered" evidence="1">
    <location>
        <begin position="72"/>
        <end position="163"/>
    </location>
</feature>
<name>A0AAV5W8D2_9BILA</name>
<feature type="non-terminal residue" evidence="2">
    <location>
        <position position="1"/>
    </location>
</feature>
<gene>
    <name evidence="2" type="ORF">PFISCL1PPCAC_19292</name>
</gene>